<dbReference type="CDD" id="cd02696">
    <property type="entry name" value="MurNAc-LAA"/>
    <property type="match status" value="1"/>
</dbReference>
<keyword evidence="4" id="KW-1185">Reference proteome</keyword>
<dbReference type="AlphaFoldDB" id="K0AXG8"/>
<evidence type="ECO:0000259" key="2">
    <source>
        <dbReference type="SMART" id="SM00646"/>
    </source>
</evidence>
<dbReference type="RefSeq" id="WP_014967654.1">
    <property type="nucleotide sequence ID" value="NC_018664.1"/>
</dbReference>
<dbReference type="Pfam" id="PF07833">
    <property type="entry name" value="Cu_amine_oxidN1"/>
    <property type="match status" value="1"/>
</dbReference>
<reference evidence="3 4" key="1">
    <citation type="journal article" date="2012" name="PLoS ONE">
        <title>The purine-utilizing bacterium Clostridium acidurici 9a: a genome-guided metabolic reconsideration.</title>
        <authorList>
            <person name="Hartwich K."/>
            <person name="Poehlein A."/>
            <person name="Daniel R."/>
        </authorList>
    </citation>
    <scope>NUCLEOTIDE SEQUENCE [LARGE SCALE GENOMIC DNA]</scope>
    <source>
        <strain evidence="4">ATCC 7906 / DSM 604 / BCRC 14475 / CIP 104303 / KCTC 5404 / NCIMB 10678 / 9a</strain>
    </source>
</reference>
<evidence type="ECO:0000313" key="4">
    <source>
        <dbReference type="Proteomes" id="UP000006094"/>
    </source>
</evidence>
<proteinExistence type="predicted"/>
<dbReference type="InterPro" id="IPR050695">
    <property type="entry name" value="N-acetylmuramoyl_amidase_3"/>
</dbReference>
<dbReference type="HOGENOM" id="CLU_014322_9_5_9"/>
<gene>
    <name evidence="3" type="primary">lytH</name>
    <name evidence="3" type="ordered locus">Curi_c15090</name>
</gene>
<dbReference type="EC" id="3.5.1.28" evidence="3"/>
<dbReference type="GO" id="GO:0030288">
    <property type="term" value="C:outer membrane-bounded periplasmic space"/>
    <property type="evidence" value="ECO:0007669"/>
    <property type="project" value="TreeGrafter"/>
</dbReference>
<dbReference type="SUPFAM" id="SSF55383">
    <property type="entry name" value="Copper amine oxidase, domain N"/>
    <property type="match status" value="1"/>
</dbReference>
<dbReference type="InterPro" id="IPR002508">
    <property type="entry name" value="MurNAc-LAA_cat"/>
</dbReference>
<dbReference type="InterPro" id="IPR012854">
    <property type="entry name" value="Cu_amine_oxidase-like_N"/>
</dbReference>
<dbReference type="GO" id="GO:0008745">
    <property type="term" value="F:N-acetylmuramoyl-L-alanine amidase activity"/>
    <property type="evidence" value="ECO:0007669"/>
    <property type="project" value="UniProtKB-EC"/>
</dbReference>
<dbReference type="OrthoDB" id="9806267at2"/>
<name>K0AXG8_GOTA9</name>
<feature type="domain" description="MurNAc-LAA" evidence="2">
    <location>
        <begin position="62"/>
        <end position="171"/>
    </location>
</feature>
<dbReference type="InterPro" id="IPR036582">
    <property type="entry name" value="Mao_N_sf"/>
</dbReference>
<organism evidence="3 4">
    <name type="scientific">Gottschalkia acidurici (strain ATCC 7906 / DSM 604 / BCRC 14475 / CIP 104303 / KCTC 5404 / NCIMB 10678 / 9a)</name>
    <name type="common">Clostridium acidurici</name>
    <dbReference type="NCBI Taxonomy" id="1128398"/>
    <lineage>
        <taxon>Bacteria</taxon>
        <taxon>Bacillati</taxon>
        <taxon>Bacillota</taxon>
        <taxon>Tissierellia</taxon>
        <taxon>Tissierellales</taxon>
        <taxon>Gottschalkiaceae</taxon>
        <taxon>Gottschalkia</taxon>
    </lineage>
</organism>
<dbReference type="STRING" id="1128398.Curi_c15090"/>
<dbReference type="PATRIC" id="fig|1128398.3.peg.1545"/>
<evidence type="ECO:0000256" key="1">
    <source>
        <dbReference type="ARBA" id="ARBA00022801"/>
    </source>
</evidence>
<dbReference type="eggNOG" id="COG0860">
    <property type="taxonomic scope" value="Bacteria"/>
</dbReference>
<evidence type="ECO:0000313" key="3">
    <source>
        <dbReference type="EMBL" id="AFS78518.1"/>
    </source>
</evidence>
<dbReference type="EMBL" id="CP003326">
    <property type="protein sequence ID" value="AFS78518.1"/>
    <property type="molecule type" value="Genomic_DNA"/>
</dbReference>
<dbReference type="Gene3D" id="3.40.630.40">
    <property type="entry name" value="Zn-dependent exopeptidases"/>
    <property type="match status" value="1"/>
</dbReference>
<dbReference type="Pfam" id="PF01520">
    <property type="entry name" value="Amidase_3"/>
    <property type="match status" value="1"/>
</dbReference>
<dbReference type="PANTHER" id="PTHR30404:SF0">
    <property type="entry name" value="N-ACETYLMURAMOYL-L-ALANINE AMIDASE AMIC"/>
    <property type="match status" value="1"/>
</dbReference>
<accession>K0AXG8</accession>
<protein>
    <submittedName>
        <fullName evidence="3">Cell wall amidase LytH</fullName>
        <ecNumber evidence="3">3.5.1.28</ecNumber>
    </submittedName>
</protein>
<dbReference type="PANTHER" id="PTHR30404">
    <property type="entry name" value="N-ACETYLMURAMOYL-L-ALANINE AMIDASE"/>
    <property type="match status" value="1"/>
</dbReference>
<dbReference type="GO" id="GO:0009253">
    <property type="term" value="P:peptidoglycan catabolic process"/>
    <property type="evidence" value="ECO:0007669"/>
    <property type="project" value="InterPro"/>
</dbReference>
<dbReference type="KEGG" id="cad:Curi_c15090"/>
<dbReference type="SUPFAM" id="SSF53187">
    <property type="entry name" value="Zn-dependent exopeptidases"/>
    <property type="match status" value="1"/>
</dbReference>
<dbReference type="Gene3D" id="3.30.457.10">
    <property type="entry name" value="Copper amine oxidase-like, N-terminal domain"/>
    <property type="match status" value="1"/>
</dbReference>
<dbReference type="SMART" id="SM00646">
    <property type="entry name" value="Ami_3"/>
    <property type="match status" value="1"/>
</dbReference>
<sequence length="324" mass="36477">MKTTMLDPGHGGIDPGATGNGYKEKDLTLKLCLDVKTEVNRHGLGVHLTRTDDRYVSLKDRSKIANNLKVDSFVSIHFNSANNVNAKGLEIYHYPNSTKGHELASKIQSELVNANLYLANRGVKSANFAVLRETTMTSSLLEVCFINNAEDIKFFINNYDKYVQAITKAIVEYHGVKYIPPKQEISASSIKDIVLVDDKINIMLLSEHITIDGFIKDGVTYVDINDNYISIRQIFESLGLTVGWDNDLRLITADINKEYKSTDNSIDVLLLRNKISVDTIKHENKNCVKIDGAYIPVRDIFESLGFKVEWNEANNMVLVNKEDK</sequence>
<keyword evidence="1 3" id="KW-0378">Hydrolase</keyword>
<dbReference type="Proteomes" id="UP000006094">
    <property type="component" value="Chromosome"/>
</dbReference>